<gene>
    <name evidence="3" type="ORF">DPC26_23335</name>
    <name evidence="4" type="ORF">FRN22_22280</name>
</gene>
<dbReference type="InterPro" id="IPR000792">
    <property type="entry name" value="Tscrpt_reg_LuxR_C"/>
</dbReference>
<dbReference type="SUPFAM" id="SSF46894">
    <property type="entry name" value="C-terminal effector domain of the bipartite response regulators"/>
    <property type="match status" value="1"/>
</dbReference>
<dbReference type="Pfam" id="PF00196">
    <property type="entry name" value="GerE"/>
    <property type="match status" value="1"/>
</dbReference>
<protein>
    <submittedName>
        <fullName evidence="4">Helix-turn-helix transcriptional regulator</fullName>
    </submittedName>
    <submittedName>
        <fullName evidence="3">LuxR family transcriptional regulator</fullName>
    </submittedName>
</protein>
<reference evidence="3" key="1">
    <citation type="submission" date="2018-06" db="EMBL/GenBank/DDBJ databases">
        <authorList>
            <person name="Ashton P.M."/>
            <person name="Dallman T."/>
            <person name="Nair S."/>
            <person name="De Pinna E."/>
            <person name="Peters T."/>
            <person name="Grant K."/>
        </authorList>
    </citation>
    <scope>NUCLEOTIDE SEQUENCE</scope>
    <source>
        <strain evidence="3">527491</strain>
        <strain evidence="4">780192</strain>
    </source>
</reference>
<evidence type="ECO:0000313" key="4">
    <source>
        <dbReference type="EMBL" id="ECK7315424.1"/>
    </source>
</evidence>
<dbReference type="AlphaFoldDB" id="A0A3Y9JC25"/>
<dbReference type="InterPro" id="IPR016032">
    <property type="entry name" value="Sig_transdc_resp-reg_C-effctor"/>
</dbReference>
<dbReference type="PRINTS" id="PR00038">
    <property type="entry name" value="HTHLUXR"/>
</dbReference>
<organism evidence="3">
    <name type="scientific">Salmonella enterica I</name>
    <dbReference type="NCBI Taxonomy" id="59201"/>
    <lineage>
        <taxon>Bacteria</taxon>
        <taxon>Pseudomonadati</taxon>
        <taxon>Pseudomonadota</taxon>
        <taxon>Gammaproteobacteria</taxon>
        <taxon>Enterobacterales</taxon>
        <taxon>Enterobacteriaceae</taxon>
        <taxon>Salmonella</taxon>
    </lineage>
</organism>
<comment type="caution">
    <text evidence="3">The sequence shown here is derived from an EMBL/GenBank/DDBJ whole genome shotgun (WGS) entry which is preliminary data.</text>
</comment>
<dbReference type="GO" id="GO:0006355">
    <property type="term" value="P:regulation of DNA-templated transcription"/>
    <property type="evidence" value="ECO:0007669"/>
    <property type="project" value="InterPro"/>
</dbReference>
<accession>A0A3Y9JC25</accession>
<dbReference type="CDD" id="cd06170">
    <property type="entry name" value="LuxR_C_like"/>
    <property type="match status" value="1"/>
</dbReference>
<proteinExistence type="predicted"/>
<dbReference type="PROSITE" id="PS50043">
    <property type="entry name" value="HTH_LUXR_2"/>
    <property type="match status" value="1"/>
</dbReference>
<dbReference type="EMBL" id="AAIVFG010000048">
    <property type="protein sequence ID" value="ECI4618496.1"/>
    <property type="molecule type" value="Genomic_DNA"/>
</dbReference>
<evidence type="ECO:0000256" key="1">
    <source>
        <dbReference type="ARBA" id="ARBA00023125"/>
    </source>
</evidence>
<evidence type="ECO:0000313" key="3">
    <source>
        <dbReference type="EMBL" id="ECI4618496.1"/>
    </source>
</evidence>
<dbReference type="InterPro" id="IPR036388">
    <property type="entry name" value="WH-like_DNA-bd_sf"/>
</dbReference>
<dbReference type="Gene3D" id="1.10.10.10">
    <property type="entry name" value="Winged helix-like DNA-binding domain superfamily/Winged helix DNA-binding domain"/>
    <property type="match status" value="1"/>
</dbReference>
<keyword evidence="1" id="KW-0238">DNA-binding</keyword>
<dbReference type="SMART" id="SM00421">
    <property type="entry name" value="HTH_LUXR"/>
    <property type="match status" value="1"/>
</dbReference>
<evidence type="ECO:0000259" key="2">
    <source>
        <dbReference type="PROSITE" id="PS50043"/>
    </source>
</evidence>
<feature type="domain" description="HTH luxR-type" evidence="2">
    <location>
        <begin position="27"/>
        <end position="91"/>
    </location>
</feature>
<dbReference type="GO" id="GO:0003677">
    <property type="term" value="F:DNA binding"/>
    <property type="evidence" value="ECO:0007669"/>
    <property type="project" value="UniProtKB-KW"/>
</dbReference>
<dbReference type="EMBL" id="AAJCYU010000044">
    <property type="protein sequence ID" value="ECK7315424.1"/>
    <property type="molecule type" value="Genomic_DNA"/>
</dbReference>
<sequence>MKILYINLNSKKDIQTQLPFKGSLLTQYIRQYKISKCEKEVLILISEGLSVYEISERKHRSYKTIWTHKYNSYKKIGIKNDVDFINLLHRL</sequence>
<name>A0A3Y9JC25_SALET</name>